<dbReference type="PANTHER" id="PTHR10815">
    <property type="entry name" value="METHYLATED-DNA--PROTEIN-CYSTEINE METHYLTRANSFERASE"/>
    <property type="match status" value="1"/>
</dbReference>
<comment type="function">
    <text evidence="8">Involved in the cellular defense against the biological effects of O6-methylguanine (O6-MeG) and O4-methylthymine (O4-MeT) in DNA. Repairs the methylated nucleobase in DNA by stoichiometrically transferring the methyl group to a cysteine residue in the enzyme. This is a suicide reaction: the enzyme is irreversibly inactivated.</text>
</comment>
<evidence type="ECO:0000256" key="7">
    <source>
        <dbReference type="ARBA" id="ARBA00049348"/>
    </source>
</evidence>
<keyword evidence="2 8" id="KW-0963">Cytoplasm</keyword>
<organism evidence="11 12">
    <name type="scientific">Streptacidiphilus alkalitolerans</name>
    <dbReference type="NCBI Taxonomy" id="3342712"/>
    <lineage>
        <taxon>Bacteria</taxon>
        <taxon>Bacillati</taxon>
        <taxon>Actinomycetota</taxon>
        <taxon>Actinomycetes</taxon>
        <taxon>Kitasatosporales</taxon>
        <taxon>Streptomycetaceae</taxon>
        <taxon>Streptacidiphilus</taxon>
    </lineage>
</organism>
<dbReference type="SUPFAM" id="SSF46767">
    <property type="entry name" value="Methylated DNA-protein cysteine methyltransferase, C-terminal domain"/>
    <property type="match status" value="1"/>
</dbReference>
<evidence type="ECO:0000256" key="4">
    <source>
        <dbReference type="ARBA" id="ARBA00022679"/>
    </source>
</evidence>
<dbReference type="HAMAP" id="MF_00772">
    <property type="entry name" value="OGT"/>
    <property type="match status" value="1"/>
</dbReference>
<dbReference type="InterPro" id="IPR014048">
    <property type="entry name" value="MethylDNA_cys_MeTrfase_DNA-bd"/>
</dbReference>
<sequence length="170" mass="18518">MYTRHALVDTVLGEVTVVASDEAVVGVYFPHHWYMPAVDSLGTRVEVQGDALLEAARTQLTEYLGGDRTAFDLPTATNGNPLQEQVWAILREIPYGETTTYGEIAERLGDKALAQAVGQANGHNPISIIVPCHRVVGKSGKLTGYAGGLKRKQFLLELEEPEQLKAAKLF</sequence>
<comment type="caution">
    <text evidence="11">The sequence shown here is derived from an EMBL/GenBank/DDBJ whole genome shotgun (WGS) entry which is preliminary data.</text>
</comment>
<dbReference type="GO" id="GO:0003908">
    <property type="term" value="F:methylated-DNA-[protein]-cysteine S-methyltransferase activity"/>
    <property type="evidence" value="ECO:0007669"/>
    <property type="project" value="UniProtKB-EC"/>
</dbReference>
<dbReference type="EMBL" id="JBHEZX010000023">
    <property type="protein sequence ID" value="MFC1414340.1"/>
    <property type="molecule type" value="Genomic_DNA"/>
</dbReference>
<dbReference type="Pfam" id="PF02870">
    <property type="entry name" value="Methyltransf_1N"/>
    <property type="match status" value="1"/>
</dbReference>
<dbReference type="InterPro" id="IPR023546">
    <property type="entry name" value="MGMT"/>
</dbReference>
<evidence type="ECO:0000256" key="6">
    <source>
        <dbReference type="ARBA" id="ARBA00023204"/>
    </source>
</evidence>
<evidence type="ECO:0000313" key="12">
    <source>
        <dbReference type="Proteomes" id="UP001592582"/>
    </source>
</evidence>
<proteinExistence type="inferred from homology"/>
<dbReference type="InterPro" id="IPR008332">
    <property type="entry name" value="MethylG_MeTrfase_N"/>
</dbReference>
<evidence type="ECO:0000259" key="10">
    <source>
        <dbReference type="Pfam" id="PF02870"/>
    </source>
</evidence>
<dbReference type="InterPro" id="IPR036388">
    <property type="entry name" value="WH-like_DNA-bd_sf"/>
</dbReference>
<dbReference type="Proteomes" id="UP001592582">
    <property type="component" value="Unassembled WGS sequence"/>
</dbReference>
<comment type="subcellular location">
    <subcellularLocation>
        <location evidence="8">Cytoplasm</location>
    </subcellularLocation>
</comment>
<name>A0ABV6VKS5_9ACTN</name>
<dbReference type="CDD" id="cd06445">
    <property type="entry name" value="ATase"/>
    <property type="match status" value="1"/>
</dbReference>
<dbReference type="InterPro" id="IPR036217">
    <property type="entry name" value="MethylDNA_cys_MeTrfase_DNAb"/>
</dbReference>
<gene>
    <name evidence="11" type="ORF">ACEZDG_34265</name>
</gene>
<feature type="domain" description="Methylguanine DNA methyltransferase ribonuclease-like" evidence="10">
    <location>
        <begin position="4"/>
        <end position="76"/>
    </location>
</feature>
<evidence type="ECO:0000256" key="2">
    <source>
        <dbReference type="ARBA" id="ARBA00022490"/>
    </source>
</evidence>
<keyword evidence="3 8" id="KW-0489">Methyltransferase</keyword>
<feature type="domain" description="Methylated-DNA-[protein]-cysteine S-methyltransferase DNA binding" evidence="9">
    <location>
        <begin position="82"/>
        <end position="160"/>
    </location>
</feature>
<dbReference type="EC" id="2.1.1.63" evidence="8"/>
<protein>
    <recommendedName>
        <fullName evidence="8">Methylated-DNA--protein-cysteine methyltransferase</fullName>
        <ecNumber evidence="8">2.1.1.63</ecNumber>
    </recommendedName>
    <alternativeName>
        <fullName evidence="8">6-O-methylguanine-DNA methyltransferase</fullName>
        <shortName evidence="8">MGMT</shortName>
    </alternativeName>
    <alternativeName>
        <fullName evidence="8">O-6-methylguanine-DNA-alkyltransferase</fullName>
    </alternativeName>
</protein>
<dbReference type="RefSeq" id="WP_380517744.1">
    <property type="nucleotide sequence ID" value="NZ_JBHEZX010000023.1"/>
</dbReference>
<evidence type="ECO:0000256" key="5">
    <source>
        <dbReference type="ARBA" id="ARBA00022763"/>
    </source>
</evidence>
<evidence type="ECO:0000256" key="8">
    <source>
        <dbReference type="HAMAP-Rule" id="MF_00772"/>
    </source>
</evidence>
<dbReference type="PROSITE" id="PS00374">
    <property type="entry name" value="MGMT"/>
    <property type="match status" value="1"/>
</dbReference>
<comment type="catalytic activity">
    <reaction evidence="1 8">
        <text>a 4-O-methyl-thymidine in DNA + L-cysteinyl-[protein] = a thymidine in DNA + S-methyl-L-cysteinyl-[protein]</text>
        <dbReference type="Rhea" id="RHEA:53428"/>
        <dbReference type="Rhea" id="RHEA-COMP:10131"/>
        <dbReference type="Rhea" id="RHEA-COMP:10132"/>
        <dbReference type="Rhea" id="RHEA-COMP:13555"/>
        <dbReference type="Rhea" id="RHEA-COMP:13556"/>
        <dbReference type="ChEBI" id="CHEBI:29950"/>
        <dbReference type="ChEBI" id="CHEBI:82612"/>
        <dbReference type="ChEBI" id="CHEBI:137386"/>
        <dbReference type="ChEBI" id="CHEBI:137387"/>
        <dbReference type="EC" id="2.1.1.63"/>
    </reaction>
</comment>
<dbReference type="Pfam" id="PF01035">
    <property type="entry name" value="DNA_binding_1"/>
    <property type="match status" value="1"/>
</dbReference>
<keyword evidence="6 8" id="KW-0234">DNA repair</keyword>
<feature type="active site" description="Nucleophile; methyl group acceptor" evidence="8">
    <location>
        <position position="132"/>
    </location>
</feature>
<dbReference type="NCBIfam" id="TIGR00589">
    <property type="entry name" value="ogt"/>
    <property type="match status" value="1"/>
</dbReference>
<evidence type="ECO:0000256" key="1">
    <source>
        <dbReference type="ARBA" id="ARBA00001286"/>
    </source>
</evidence>
<evidence type="ECO:0000259" key="9">
    <source>
        <dbReference type="Pfam" id="PF01035"/>
    </source>
</evidence>
<comment type="similarity">
    <text evidence="8">Belongs to the MGMT family.</text>
</comment>
<keyword evidence="5 8" id="KW-0227">DNA damage</keyword>
<comment type="catalytic activity">
    <reaction evidence="7 8">
        <text>a 6-O-methyl-2'-deoxyguanosine in DNA + L-cysteinyl-[protein] = S-methyl-L-cysteinyl-[protein] + a 2'-deoxyguanosine in DNA</text>
        <dbReference type="Rhea" id="RHEA:24000"/>
        <dbReference type="Rhea" id="RHEA-COMP:10131"/>
        <dbReference type="Rhea" id="RHEA-COMP:10132"/>
        <dbReference type="Rhea" id="RHEA-COMP:11367"/>
        <dbReference type="Rhea" id="RHEA-COMP:11368"/>
        <dbReference type="ChEBI" id="CHEBI:29950"/>
        <dbReference type="ChEBI" id="CHEBI:82612"/>
        <dbReference type="ChEBI" id="CHEBI:85445"/>
        <dbReference type="ChEBI" id="CHEBI:85448"/>
        <dbReference type="EC" id="2.1.1.63"/>
    </reaction>
</comment>
<dbReference type="PANTHER" id="PTHR10815:SF5">
    <property type="entry name" value="METHYLATED-DNA--PROTEIN-CYSTEINE METHYLTRANSFERASE"/>
    <property type="match status" value="1"/>
</dbReference>
<comment type="miscellaneous">
    <text evidence="8">This enzyme catalyzes only one turnover and therefore is not strictly catalytic. According to one definition, an enzyme is a biocatalyst that acts repeatedly and over many reaction cycles.</text>
</comment>
<dbReference type="InterPro" id="IPR001497">
    <property type="entry name" value="MethylDNA_cys_MeTrfase_AS"/>
</dbReference>
<reference evidence="11 12" key="1">
    <citation type="submission" date="2024-09" db="EMBL/GenBank/DDBJ databases">
        <authorList>
            <person name="Lee S.D."/>
        </authorList>
    </citation>
    <scope>NUCLEOTIDE SEQUENCE [LARGE SCALE GENOMIC DNA]</scope>
    <source>
        <strain evidence="11 12">N1-1</strain>
    </source>
</reference>
<keyword evidence="4 8" id="KW-0808">Transferase</keyword>
<dbReference type="SUPFAM" id="SSF53155">
    <property type="entry name" value="Methylated DNA-protein cysteine methyltransferase domain"/>
    <property type="match status" value="1"/>
</dbReference>
<dbReference type="InterPro" id="IPR036631">
    <property type="entry name" value="MGMT_N_sf"/>
</dbReference>
<evidence type="ECO:0000256" key="3">
    <source>
        <dbReference type="ARBA" id="ARBA00022603"/>
    </source>
</evidence>
<keyword evidence="12" id="KW-1185">Reference proteome</keyword>
<dbReference type="GO" id="GO:0032259">
    <property type="term" value="P:methylation"/>
    <property type="evidence" value="ECO:0007669"/>
    <property type="project" value="UniProtKB-KW"/>
</dbReference>
<evidence type="ECO:0000313" key="11">
    <source>
        <dbReference type="EMBL" id="MFC1414340.1"/>
    </source>
</evidence>
<dbReference type="Gene3D" id="3.30.160.70">
    <property type="entry name" value="Methylated DNA-protein cysteine methyltransferase domain"/>
    <property type="match status" value="1"/>
</dbReference>
<dbReference type="Gene3D" id="1.10.10.10">
    <property type="entry name" value="Winged helix-like DNA-binding domain superfamily/Winged helix DNA-binding domain"/>
    <property type="match status" value="1"/>
</dbReference>
<accession>A0ABV6VKS5</accession>